<protein>
    <recommendedName>
        <fullName evidence="4">DUF3592 domain-containing protein</fullName>
    </recommendedName>
</protein>
<keyword evidence="1" id="KW-0472">Membrane</keyword>
<keyword evidence="3" id="KW-1185">Reference proteome</keyword>
<feature type="transmembrane region" description="Helical" evidence="1">
    <location>
        <begin position="111"/>
        <end position="134"/>
    </location>
</feature>
<keyword evidence="1" id="KW-0812">Transmembrane</keyword>
<proteinExistence type="predicted"/>
<accession>A0A517N318</accession>
<dbReference type="AlphaFoldDB" id="A0A517N318"/>
<dbReference type="KEGG" id="amob:HG15A2_48740"/>
<sequence>MNPLTVRAMMLVFCIWMVSCVSSCSEVLYYFNKQEAEAKITKIYEETHRGRHIGQHISYRFQHAETDEFERGGFVVDDADAINFAVGQTIPIEYRGSSPALSRLKGTNNSFWVTIFLVSSVLMIGLVAVMSYLSMQEEKRSSRR</sequence>
<evidence type="ECO:0000256" key="1">
    <source>
        <dbReference type="SAM" id="Phobius"/>
    </source>
</evidence>
<dbReference type="PROSITE" id="PS51257">
    <property type="entry name" value="PROKAR_LIPOPROTEIN"/>
    <property type="match status" value="1"/>
</dbReference>
<dbReference type="EMBL" id="CP036263">
    <property type="protein sequence ID" value="QDT01532.1"/>
    <property type="molecule type" value="Genomic_DNA"/>
</dbReference>
<evidence type="ECO:0000313" key="3">
    <source>
        <dbReference type="Proteomes" id="UP000319852"/>
    </source>
</evidence>
<dbReference type="RefSeq" id="WP_391483934.1">
    <property type="nucleotide sequence ID" value="NZ_CP036263.1"/>
</dbReference>
<keyword evidence="1" id="KW-1133">Transmembrane helix</keyword>
<reference evidence="2 3" key="1">
    <citation type="submission" date="2019-02" db="EMBL/GenBank/DDBJ databases">
        <title>Deep-cultivation of Planctomycetes and their phenomic and genomic characterization uncovers novel biology.</title>
        <authorList>
            <person name="Wiegand S."/>
            <person name="Jogler M."/>
            <person name="Boedeker C."/>
            <person name="Pinto D."/>
            <person name="Vollmers J."/>
            <person name="Rivas-Marin E."/>
            <person name="Kohn T."/>
            <person name="Peeters S.H."/>
            <person name="Heuer A."/>
            <person name="Rast P."/>
            <person name="Oberbeckmann S."/>
            <person name="Bunk B."/>
            <person name="Jeske O."/>
            <person name="Meyerdierks A."/>
            <person name="Storesund J.E."/>
            <person name="Kallscheuer N."/>
            <person name="Luecker S."/>
            <person name="Lage O.M."/>
            <person name="Pohl T."/>
            <person name="Merkel B.J."/>
            <person name="Hornburger P."/>
            <person name="Mueller R.-W."/>
            <person name="Bruemmer F."/>
            <person name="Labrenz M."/>
            <person name="Spormann A.M."/>
            <person name="Op den Camp H."/>
            <person name="Overmann J."/>
            <person name="Amann R."/>
            <person name="Jetten M.S.M."/>
            <person name="Mascher T."/>
            <person name="Medema M.H."/>
            <person name="Devos D.P."/>
            <person name="Kaster A.-K."/>
            <person name="Ovreas L."/>
            <person name="Rohde M."/>
            <person name="Galperin M.Y."/>
            <person name="Jogler C."/>
        </authorList>
    </citation>
    <scope>NUCLEOTIDE SEQUENCE [LARGE SCALE GENOMIC DNA]</scope>
    <source>
        <strain evidence="2 3">HG15A2</strain>
    </source>
</reference>
<gene>
    <name evidence="2" type="ORF">HG15A2_48740</name>
</gene>
<name>A0A517N318_9BACT</name>
<evidence type="ECO:0008006" key="4">
    <source>
        <dbReference type="Google" id="ProtNLM"/>
    </source>
</evidence>
<organism evidence="2 3">
    <name type="scientific">Adhaeretor mobilis</name>
    <dbReference type="NCBI Taxonomy" id="1930276"/>
    <lineage>
        <taxon>Bacteria</taxon>
        <taxon>Pseudomonadati</taxon>
        <taxon>Planctomycetota</taxon>
        <taxon>Planctomycetia</taxon>
        <taxon>Pirellulales</taxon>
        <taxon>Lacipirellulaceae</taxon>
        <taxon>Adhaeretor</taxon>
    </lineage>
</organism>
<dbReference type="Proteomes" id="UP000319852">
    <property type="component" value="Chromosome"/>
</dbReference>
<evidence type="ECO:0000313" key="2">
    <source>
        <dbReference type="EMBL" id="QDT01532.1"/>
    </source>
</evidence>